<protein>
    <submittedName>
        <fullName evidence="5">Helix-turn-helix transcriptional regulator</fullName>
    </submittedName>
</protein>
<dbReference type="EMBL" id="CP070368">
    <property type="protein sequence ID" value="QRZ12256.1"/>
    <property type="molecule type" value="Genomic_DNA"/>
</dbReference>
<dbReference type="Gene3D" id="1.10.10.60">
    <property type="entry name" value="Homeodomain-like"/>
    <property type="match status" value="1"/>
</dbReference>
<accession>A0ABX7JF59</accession>
<organism evidence="5 6">
    <name type="scientific">Paracoccus methylovorus</name>
    <dbReference type="NCBI Taxonomy" id="2812658"/>
    <lineage>
        <taxon>Bacteria</taxon>
        <taxon>Pseudomonadati</taxon>
        <taxon>Pseudomonadota</taxon>
        <taxon>Alphaproteobacteria</taxon>
        <taxon>Rhodobacterales</taxon>
        <taxon>Paracoccaceae</taxon>
        <taxon>Paracoccus</taxon>
    </lineage>
</organism>
<dbReference type="InterPro" id="IPR018060">
    <property type="entry name" value="HTH_AraC"/>
</dbReference>
<dbReference type="PROSITE" id="PS01124">
    <property type="entry name" value="HTH_ARAC_FAMILY_2"/>
    <property type="match status" value="1"/>
</dbReference>
<gene>
    <name evidence="5" type="ORF">JWJ88_06355</name>
</gene>
<feature type="domain" description="HTH araC/xylS-type" evidence="4">
    <location>
        <begin position="243"/>
        <end position="341"/>
    </location>
</feature>
<keyword evidence="2" id="KW-0238">DNA-binding</keyword>
<evidence type="ECO:0000313" key="5">
    <source>
        <dbReference type="EMBL" id="QRZ12256.1"/>
    </source>
</evidence>
<dbReference type="InterPro" id="IPR009057">
    <property type="entry name" value="Homeodomain-like_sf"/>
</dbReference>
<dbReference type="PANTHER" id="PTHR46796">
    <property type="entry name" value="HTH-TYPE TRANSCRIPTIONAL ACTIVATOR RHAS-RELATED"/>
    <property type="match status" value="1"/>
</dbReference>
<keyword evidence="6" id="KW-1185">Reference proteome</keyword>
<evidence type="ECO:0000256" key="3">
    <source>
        <dbReference type="ARBA" id="ARBA00023163"/>
    </source>
</evidence>
<dbReference type="PROSITE" id="PS00041">
    <property type="entry name" value="HTH_ARAC_FAMILY_1"/>
    <property type="match status" value="1"/>
</dbReference>
<dbReference type="PANTHER" id="PTHR46796:SF14">
    <property type="entry name" value="TRANSCRIPTIONAL REGULATORY PROTEIN"/>
    <property type="match status" value="1"/>
</dbReference>
<keyword evidence="1" id="KW-0805">Transcription regulation</keyword>
<evidence type="ECO:0000256" key="2">
    <source>
        <dbReference type="ARBA" id="ARBA00023125"/>
    </source>
</evidence>
<dbReference type="InterPro" id="IPR018062">
    <property type="entry name" value="HTH_AraC-typ_CS"/>
</dbReference>
<keyword evidence="3" id="KW-0804">Transcription</keyword>
<dbReference type="SUPFAM" id="SSF46689">
    <property type="entry name" value="Homeodomain-like"/>
    <property type="match status" value="1"/>
</dbReference>
<dbReference type="Proteomes" id="UP000663629">
    <property type="component" value="Chromosome 1"/>
</dbReference>
<dbReference type="Pfam" id="PF12833">
    <property type="entry name" value="HTH_18"/>
    <property type="match status" value="1"/>
</dbReference>
<name>A0ABX7JF59_9RHOB</name>
<evidence type="ECO:0000259" key="4">
    <source>
        <dbReference type="PROSITE" id="PS01124"/>
    </source>
</evidence>
<proteinExistence type="predicted"/>
<reference evidence="5 6" key="1">
    <citation type="submission" date="2021-02" db="EMBL/GenBank/DDBJ databases">
        <title>Paracoccus methylovroum sp.nov., a new methanol and methylamine utilizing methylotrophic denitrifer.</title>
        <authorList>
            <person name="Timsy T."/>
            <person name="Behrendt U."/>
            <person name="Ulrich A."/>
            <person name="Spanner T."/>
            <person name="Foesel B.U."/>
            <person name="Horn M.A."/>
            <person name="Kolb S."/>
        </authorList>
    </citation>
    <scope>NUCLEOTIDE SEQUENCE [LARGE SCALE GENOMIC DNA]</scope>
    <source>
        <strain evidence="5 6">H4-D09</strain>
    </source>
</reference>
<evidence type="ECO:0000256" key="1">
    <source>
        <dbReference type="ARBA" id="ARBA00023015"/>
    </source>
</evidence>
<dbReference type="InterPro" id="IPR050204">
    <property type="entry name" value="AraC_XylS_family_regulators"/>
</dbReference>
<dbReference type="SMART" id="SM00342">
    <property type="entry name" value="HTH_ARAC"/>
    <property type="match status" value="1"/>
</dbReference>
<sequence length="354" mass="37959">MNEVCWAFTSLDSVTPRFPTAGVTTGTILEPAAADPRLPAPPPPPEPAPRRPQVLAPIVIVPPDKPAHDPMALQIPGQRLAEGVRLIPLAGFRWGSPAQGQTTPPIPRVRGDHVLLRPTGGMVTIVFRRHSHTLLAGHIAFIPAGTAFSLKPSPDVRGMALLVPTGLCTEQPPPPGFRHGIPGTQDASLLDPIMYALSLPDAENTTITGLLGEIVAMLSRLDDRAARPGPPAGGLTEARTLTERFVQLARSELHSNQTIAEMARRLGYSLAQLDHACRRSRGRSALELLYELRLERATSALRDGNQPVAEIAEMLGYTGLGHFIRAFLAATGRSPEAYRALTRQDGSKPQPGIC</sequence>
<evidence type="ECO:0000313" key="6">
    <source>
        <dbReference type="Proteomes" id="UP000663629"/>
    </source>
</evidence>